<dbReference type="AlphaFoldDB" id="A0AAV5L1U4"/>
<keyword evidence="4 5" id="KW-0833">Ubl conjugation pathway</keyword>
<name>A0AAV5L1U4_9ROSI</name>
<dbReference type="Pfam" id="PF04564">
    <property type="entry name" value="U-box"/>
    <property type="match status" value="1"/>
</dbReference>
<dbReference type="Pfam" id="PF25598">
    <property type="entry name" value="ARM_PUB"/>
    <property type="match status" value="1"/>
</dbReference>
<dbReference type="InterPro" id="IPR003613">
    <property type="entry name" value="Ubox_domain"/>
</dbReference>
<keyword evidence="8" id="KW-1185">Reference proteome</keyword>
<dbReference type="FunFam" id="3.30.40.10:FF:000442">
    <property type="entry name" value="RING-type E3 ubiquitin transferase"/>
    <property type="match status" value="1"/>
</dbReference>
<dbReference type="PANTHER" id="PTHR22849">
    <property type="entry name" value="WDSAM1 PROTEIN"/>
    <property type="match status" value="1"/>
</dbReference>
<dbReference type="CDD" id="cd16664">
    <property type="entry name" value="RING-Ubox_PUB"/>
    <property type="match status" value="1"/>
</dbReference>
<accession>A0AAV5L1U4</accession>
<evidence type="ECO:0000313" key="7">
    <source>
        <dbReference type="EMBL" id="GKV31005.1"/>
    </source>
</evidence>
<dbReference type="SUPFAM" id="SSF57850">
    <property type="entry name" value="RING/U-box"/>
    <property type="match status" value="1"/>
</dbReference>
<evidence type="ECO:0000256" key="3">
    <source>
        <dbReference type="ARBA" id="ARBA00022679"/>
    </source>
</evidence>
<dbReference type="PROSITE" id="PS51698">
    <property type="entry name" value="U_BOX"/>
    <property type="match status" value="1"/>
</dbReference>
<reference evidence="7 8" key="1">
    <citation type="journal article" date="2021" name="Commun. Biol.">
        <title>The genome of Shorea leprosula (Dipterocarpaceae) highlights the ecological relevance of drought in aseasonal tropical rainforests.</title>
        <authorList>
            <person name="Ng K.K.S."/>
            <person name="Kobayashi M.J."/>
            <person name="Fawcett J.A."/>
            <person name="Hatakeyama M."/>
            <person name="Paape T."/>
            <person name="Ng C.H."/>
            <person name="Ang C.C."/>
            <person name="Tnah L.H."/>
            <person name="Lee C.T."/>
            <person name="Nishiyama T."/>
            <person name="Sese J."/>
            <person name="O'Brien M.J."/>
            <person name="Copetti D."/>
            <person name="Mohd Noor M.I."/>
            <person name="Ong R.C."/>
            <person name="Putra M."/>
            <person name="Sireger I.Z."/>
            <person name="Indrioko S."/>
            <person name="Kosugi Y."/>
            <person name="Izuno A."/>
            <person name="Isagi Y."/>
            <person name="Lee S.L."/>
            <person name="Shimizu K.K."/>
        </authorList>
    </citation>
    <scope>NUCLEOTIDE SEQUENCE [LARGE SCALE GENOMIC DNA]</scope>
    <source>
        <strain evidence="7">214</strain>
    </source>
</reference>
<dbReference type="InterPro" id="IPR013083">
    <property type="entry name" value="Znf_RING/FYVE/PHD"/>
</dbReference>
<dbReference type="Proteomes" id="UP001054252">
    <property type="component" value="Unassembled WGS sequence"/>
</dbReference>
<dbReference type="GO" id="GO:0016567">
    <property type="term" value="P:protein ubiquitination"/>
    <property type="evidence" value="ECO:0007669"/>
    <property type="project" value="UniProtKB-UniRule"/>
</dbReference>
<evidence type="ECO:0000256" key="2">
    <source>
        <dbReference type="ARBA" id="ARBA00004906"/>
    </source>
</evidence>
<dbReference type="EC" id="2.3.2.27" evidence="5"/>
<evidence type="ECO:0000256" key="1">
    <source>
        <dbReference type="ARBA" id="ARBA00000900"/>
    </source>
</evidence>
<dbReference type="PANTHER" id="PTHR22849:SF163">
    <property type="entry name" value="U-BOX DOMAIN-CONTAINING PROTEIN"/>
    <property type="match status" value="1"/>
</dbReference>
<feature type="domain" description="U-box" evidence="6">
    <location>
        <begin position="9"/>
        <end position="83"/>
    </location>
</feature>
<dbReference type="InterPro" id="IPR045185">
    <property type="entry name" value="PUB22/23/24-like"/>
</dbReference>
<dbReference type="InterPro" id="IPR058678">
    <property type="entry name" value="ARM_PUB"/>
</dbReference>
<keyword evidence="3 5" id="KW-0808">Transferase</keyword>
<comment type="pathway">
    <text evidence="2 5">Protein modification; protein ubiquitination.</text>
</comment>
<dbReference type="Gene3D" id="3.30.40.10">
    <property type="entry name" value="Zinc/RING finger domain, C3HC4 (zinc finger)"/>
    <property type="match status" value="1"/>
</dbReference>
<sequence length="406" mass="44730">MGKNGLYINVPNVFRCPISMDVMKSPVSLCTGITYDRSSIQHWLESGHDTCPATMQVLSSKDFVPNLTLHRLINMWVQSSTRRPESESSVISEEVVKVLMEKIERESCVDSLSKVVELVSSSEDNQRFLARFGGFIEVISGVLRKKCVEIEALELVVSVFNSILSETGIKERLNGLILKSNQESDCISSIISILRDGKLKSQIQSVRLLESIAIDEESKRKIAESSEFFPILLNLMRTSADPTLNDTVSSLLITVAETPKAKSQLVQNGIVSILSSTITDQNNKNHDKAMKLLAAVSSCSEGRLAIREDSKCAAGIANRLLKVSKTAAEDGVTVLWSMCCTHKDERVKEALVKSDAVAKLLLVMQREGEEGVVRRRCADLIKAVMAGCKGEYLAGYQTKTTHIMPC</sequence>
<evidence type="ECO:0000259" key="6">
    <source>
        <dbReference type="PROSITE" id="PS51698"/>
    </source>
</evidence>
<evidence type="ECO:0000256" key="5">
    <source>
        <dbReference type="RuleBase" id="RU369093"/>
    </source>
</evidence>
<comment type="function">
    <text evidence="5">Functions as an E3 ubiquitin ligase.</text>
</comment>
<comment type="catalytic activity">
    <reaction evidence="1 5">
        <text>S-ubiquitinyl-[E2 ubiquitin-conjugating enzyme]-L-cysteine + [acceptor protein]-L-lysine = [E2 ubiquitin-conjugating enzyme]-L-cysteine + N(6)-ubiquitinyl-[acceptor protein]-L-lysine.</text>
        <dbReference type="EC" id="2.3.2.27"/>
    </reaction>
</comment>
<comment type="caution">
    <text evidence="7">The sequence shown here is derived from an EMBL/GenBank/DDBJ whole genome shotgun (WGS) entry which is preliminary data.</text>
</comment>
<evidence type="ECO:0000256" key="4">
    <source>
        <dbReference type="ARBA" id="ARBA00022786"/>
    </source>
</evidence>
<organism evidence="7 8">
    <name type="scientific">Rubroshorea leprosula</name>
    <dbReference type="NCBI Taxonomy" id="152421"/>
    <lineage>
        <taxon>Eukaryota</taxon>
        <taxon>Viridiplantae</taxon>
        <taxon>Streptophyta</taxon>
        <taxon>Embryophyta</taxon>
        <taxon>Tracheophyta</taxon>
        <taxon>Spermatophyta</taxon>
        <taxon>Magnoliopsida</taxon>
        <taxon>eudicotyledons</taxon>
        <taxon>Gunneridae</taxon>
        <taxon>Pentapetalae</taxon>
        <taxon>rosids</taxon>
        <taxon>malvids</taxon>
        <taxon>Malvales</taxon>
        <taxon>Dipterocarpaceae</taxon>
        <taxon>Rubroshorea</taxon>
    </lineage>
</organism>
<dbReference type="GO" id="GO:0061630">
    <property type="term" value="F:ubiquitin protein ligase activity"/>
    <property type="evidence" value="ECO:0007669"/>
    <property type="project" value="UniProtKB-UniRule"/>
</dbReference>
<dbReference type="SMART" id="SM00504">
    <property type="entry name" value="Ubox"/>
    <property type="match status" value="1"/>
</dbReference>
<dbReference type="InterPro" id="IPR016024">
    <property type="entry name" value="ARM-type_fold"/>
</dbReference>
<evidence type="ECO:0000313" key="8">
    <source>
        <dbReference type="Proteomes" id="UP001054252"/>
    </source>
</evidence>
<dbReference type="EMBL" id="BPVZ01000089">
    <property type="protein sequence ID" value="GKV31005.1"/>
    <property type="molecule type" value="Genomic_DNA"/>
</dbReference>
<dbReference type="InterPro" id="IPR011989">
    <property type="entry name" value="ARM-like"/>
</dbReference>
<proteinExistence type="predicted"/>
<protein>
    <recommendedName>
        <fullName evidence="5 6">U-box domain-containing protein</fullName>
        <ecNumber evidence="5">2.3.2.27</ecNumber>
    </recommendedName>
    <alternativeName>
        <fullName evidence="5">RING-type E3 ubiquitin transferase PUB</fullName>
    </alternativeName>
</protein>
<gene>
    <name evidence="7" type="ORF">SLEP1_g39754</name>
</gene>
<dbReference type="Gene3D" id="1.25.10.10">
    <property type="entry name" value="Leucine-rich Repeat Variant"/>
    <property type="match status" value="1"/>
</dbReference>
<dbReference type="SUPFAM" id="SSF48371">
    <property type="entry name" value="ARM repeat"/>
    <property type="match status" value="1"/>
</dbReference>
<dbReference type="InterPro" id="IPR045210">
    <property type="entry name" value="RING-Ubox_PUB"/>
</dbReference>